<dbReference type="InterPro" id="IPR017926">
    <property type="entry name" value="GATASE"/>
</dbReference>
<dbReference type="NCBIfam" id="NF003792">
    <property type="entry name" value="PRK05380.1"/>
    <property type="match status" value="1"/>
</dbReference>
<dbReference type="InterPro" id="IPR029062">
    <property type="entry name" value="Class_I_gatase-like"/>
</dbReference>
<dbReference type="Gene3D" id="3.40.50.880">
    <property type="match status" value="1"/>
</dbReference>
<keyword evidence="5" id="KW-0547">Nucleotide-binding</keyword>
<dbReference type="UniPathway" id="UPA00159">
    <property type="reaction ID" value="UER00277"/>
</dbReference>
<dbReference type="Gene3D" id="3.40.50.300">
    <property type="entry name" value="P-loop containing nucleotide triphosphate hydrolases"/>
    <property type="match status" value="1"/>
</dbReference>
<dbReference type="GO" id="GO:0019856">
    <property type="term" value="P:pyrimidine nucleobase biosynthetic process"/>
    <property type="evidence" value="ECO:0007669"/>
    <property type="project" value="TreeGrafter"/>
</dbReference>
<evidence type="ECO:0000256" key="10">
    <source>
        <dbReference type="SAM" id="Phobius"/>
    </source>
</evidence>
<dbReference type="PANTHER" id="PTHR11550:SF0">
    <property type="entry name" value="CTP SYNTHASE-RELATED"/>
    <property type="match status" value="1"/>
</dbReference>
<evidence type="ECO:0000256" key="4">
    <source>
        <dbReference type="ARBA" id="ARBA00022598"/>
    </source>
</evidence>
<keyword evidence="7" id="KW-0315">Glutamine amidotransferase</keyword>
<name>A0A847VDR8_9BACT</name>
<sequence length="556" mass="62508">MSKYIFISGGVISGIGKGISAASIAFILKSYGFKVSMIKTDPYLNVDAGTMNPLEHGETFVLEDGFETDMDIGSYERFVNESFSRPNSMSCGAVLERVIQDERSLAYDGKWVSLDYHVPEVIINWIKKVAKDSDADITIVEIGGTVGEIGNSLFLEANKIMKVYNPSDVIHIHVSYLPVPSALGEMKSKTVQISTKLLNSSGICPEFLIARSKAGIDDIRREKLSRYCFVKPEHIISAPDTKCIYEIPLNFQKADIGKNILKTLNLKPKPTDLLKVWEKKVNKMKKSTKALNIGVVAKDHKSGDFDLKDSYVSVIEAINHACWEKGFQPNIQWITAEEVNRKKLIQEKILKLDGLIIPQGWGAKGVLGKMKAIQLARENKIPFLGLGYGMQIAVIEFCKNVLEIRDATSQELDKKSQNFVIHQVLDKEIKYNGGKYKDGVRLGAWPCKVKNSTLLDNLYTKYGNNLFSTYPTIMERHRHMYEFNNEYLDVVEKAGLIISGTNPEETLVEAVELDQKLHPFFIGTQYQPELKTRFLHPHPLFIGFIDACSARKKGVK</sequence>
<evidence type="ECO:0000259" key="11">
    <source>
        <dbReference type="Pfam" id="PF00117"/>
    </source>
</evidence>
<dbReference type="Pfam" id="PF06418">
    <property type="entry name" value="CTP_synth_N"/>
    <property type="match status" value="1"/>
</dbReference>
<gene>
    <name evidence="13" type="ORF">GX888_03005</name>
</gene>
<evidence type="ECO:0000313" key="13">
    <source>
        <dbReference type="EMBL" id="NLZ24683.1"/>
    </source>
</evidence>
<dbReference type="EC" id="6.3.4.2" evidence="3"/>
<evidence type="ECO:0000313" key="14">
    <source>
        <dbReference type="Proteomes" id="UP000564033"/>
    </source>
</evidence>
<dbReference type="InterPro" id="IPR017456">
    <property type="entry name" value="CTP_synthase_N"/>
</dbReference>
<reference evidence="13 14" key="1">
    <citation type="journal article" date="2020" name="Biotechnol. Biofuels">
        <title>New insights from the biogas microbiome by comprehensive genome-resolved metagenomics of nearly 1600 species originating from multiple anaerobic digesters.</title>
        <authorList>
            <person name="Campanaro S."/>
            <person name="Treu L."/>
            <person name="Rodriguez-R L.M."/>
            <person name="Kovalovszki A."/>
            <person name="Ziels R.M."/>
            <person name="Maus I."/>
            <person name="Zhu X."/>
            <person name="Kougias P.G."/>
            <person name="Basile A."/>
            <person name="Luo G."/>
            <person name="Schluter A."/>
            <person name="Konstantinidis K.T."/>
            <person name="Angelidaki I."/>
        </authorList>
    </citation>
    <scope>NUCLEOTIDE SEQUENCE [LARGE SCALE GENOMIC DNA]</scope>
    <source>
        <strain evidence="13">AS19jrsBPTG_9</strain>
    </source>
</reference>
<evidence type="ECO:0000259" key="12">
    <source>
        <dbReference type="Pfam" id="PF06418"/>
    </source>
</evidence>
<dbReference type="SUPFAM" id="SSF52540">
    <property type="entry name" value="P-loop containing nucleoside triphosphate hydrolases"/>
    <property type="match status" value="1"/>
</dbReference>
<evidence type="ECO:0000256" key="3">
    <source>
        <dbReference type="ARBA" id="ARBA00012291"/>
    </source>
</evidence>
<dbReference type="Pfam" id="PF00117">
    <property type="entry name" value="GATase"/>
    <property type="match status" value="1"/>
</dbReference>
<dbReference type="GO" id="GO:0044210">
    <property type="term" value="P:'de novo' CTP biosynthetic process"/>
    <property type="evidence" value="ECO:0007669"/>
    <property type="project" value="UniProtKB-UniPathway"/>
</dbReference>
<keyword evidence="4 13" id="KW-0436">Ligase</keyword>
<dbReference type="SUPFAM" id="SSF52317">
    <property type="entry name" value="Class I glutamine amidotransferase-like"/>
    <property type="match status" value="1"/>
</dbReference>
<comment type="pathway">
    <text evidence="1">Pyrimidine metabolism; CTP biosynthesis via de novo pathway; CTP from UDP: step 2/2.</text>
</comment>
<dbReference type="InterPro" id="IPR004468">
    <property type="entry name" value="CTP_synthase"/>
</dbReference>
<dbReference type="PROSITE" id="PS51273">
    <property type="entry name" value="GATASE_TYPE_1"/>
    <property type="match status" value="1"/>
</dbReference>
<comment type="catalytic activity">
    <reaction evidence="9">
        <text>UTP + L-glutamine + ATP + H2O = CTP + L-glutamate + ADP + phosphate + 2 H(+)</text>
        <dbReference type="Rhea" id="RHEA:26426"/>
        <dbReference type="ChEBI" id="CHEBI:15377"/>
        <dbReference type="ChEBI" id="CHEBI:15378"/>
        <dbReference type="ChEBI" id="CHEBI:29985"/>
        <dbReference type="ChEBI" id="CHEBI:30616"/>
        <dbReference type="ChEBI" id="CHEBI:37563"/>
        <dbReference type="ChEBI" id="CHEBI:43474"/>
        <dbReference type="ChEBI" id="CHEBI:46398"/>
        <dbReference type="ChEBI" id="CHEBI:58359"/>
        <dbReference type="ChEBI" id="CHEBI:456216"/>
        <dbReference type="EC" id="6.3.4.2"/>
    </reaction>
</comment>
<evidence type="ECO:0000256" key="7">
    <source>
        <dbReference type="ARBA" id="ARBA00022962"/>
    </source>
</evidence>
<evidence type="ECO:0000256" key="6">
    <source>
        <dbReference type="ARBA" id="ARBA00022840"/>
    </source>
</evidence>
<dbReference type="GO" id="GO:0042802">
    <property type="term" value="F:identical protein binding"/>
    <property type="evidence" value="ECO:0007669"/>
    <property type="project" value="TreeGrafter"/>
</dbReference>
<evidence type="ECO:0000256" key="2">
    <source>
        <dbReference type="ARBA" id="ARBA00007533"/>
    </source>
</evidence>
<dbReference type="GO" id="GO:0005524">
    <property type="term" value="F:ATP binding"/>
    <property type="evidence" value="ECO:0007669"/>
    <property type="project" value="UniProtKB-KW"/>
</dbReference>
<dbReference type="NCBIfam" id="TIGR00337">
    <property type="entry name" value="PyrG"/>
    <property type="match status" value="1"/>
</dbReference>
<keyword evidence="10" id="KW-1133">Transmembrane helix</keyword>
<keyword evidence="6" id="KW-0067">ATP-binding</keyword>
<dbReference type="EMBL" id="JAAZIL010000077">
    <property type="protein sequence ID" value="NLZ24683.1"/>
    <property type="molecule type" value="Genomic_DNA"/>
</dbReference>
<dbReference type="GO" id="GO:0003883">
    <property type="term" value="F:CTP synthase activity"/>
    <property type="evidence" value="ECO:0007669"/>
    <property type="project" value="UniProtKB-EC"/>
</dbReference>
<proteinExistence type="inferred from homology"/>
<dbReference type="Proteomes" id="UP000564033">
    <property type="component" value="Unassembled WGS sequence"/>
</dbReference>
<comment type="similarity">
    <text evidence="2">Belongs to the CTP synthase family.</text>
</comment>
<dbReference type="AlphaFoldDB" id="A0A847VDR8"/>
<feature type="domain" description="Glutamine amidotransferase" evidence="11">
    <location>
        <begin position="307"/>
        <end position="546"/>
    </location>
</feature>
<comment type="caution">
    <text evidence="13">The sequence shown here is derived from an EMBL/GenBank/DDBJ whole genome shotgun (WGS) entry which is preliminary data.</text>
</comment>
<feature type="domain" description="CTP synthase N-terminal" evidence="12">
    <location>
        <begin position="3"/>
        <end position="266"/>
    </location>
</feature>
<organism evidence="13 14">
    <name type="scientific">Candidatus Dojkabacteria bacterium</name>
    <dbReference type="NCBI Taxonomy" id="2099670"/>
    <lineage>
        <taxon>Bacteria</taxon>
        <taxon>Candidatus Dojkabacteria</taxon>
    </lineage>
</organism>
<dbReference type="PANTHER" id="PTHR11550">
    <property type="entry name" value="CTP SYNTHASE"/>
    <property type="match status" value="1"/>
</dbReference>
<dbReference type="InterPro" id="IPR033828">
    <property type="entry name" value="GATase1_CTP_Synthase"/>
</dbReference>
<dbReference type="InterPro" id="IPR027417">
    <property type="entry name" value="P-loop_NTPase"/>
</dbReference>
<keyword evidence="10" id="KW-0812">Transmembrane</keyword>
<evidence type="ECO:0000256" key="1">
    <source>
        <dbReference type="ARBA" id="ARBA00005171"/>
    </source>
</evidence>
<keyword evidence="8" id="KW-0665">Pyrimidine biosynthesis</keyword>
<keyword evidence="10" id="KW-0472">Membrane</keyword>
<dbReference type="CDD" id="cd01746">
    <property type="entry name" value="GATase1_CTP_Synthase"/>
    <property type="match status" value="1"/>
</dbReference>
<evidence type="ECO:0000256" key="5">
    <source>
        <dbReference type="ARBA" id="ARBA00022741"/>
    </source>
</evidence>
<accession>A0A847VDR8</accession>
<evidence type="ECO:0000256" key="9">
    <source>
        <dbReference type="ARBA" id="ARBA00047781"/>
    </source>
</evidence>
<feature type="transmembrane region" description="Helical" evidence="10">
    <location>
        <begin position="6"/>
        <end position="28"/>
    </location>
</feature>
<evidence type="ECO:0000256" key="8">
    <source>
        <dbReference type="ARBA" id="ARBA00022975"/>
    </source>
</evidence>
<protein>
    <recommendedName>
        <fullName evidence="3">CTP synthase (glutamine hydrolyzing)</fullName>
        <ecNumber evidence="3">6.3.4.2</ecNumber>
    </recommendedName>
</protein>